<dbReference type="AlphaFoldDB" id="A0AAJ0FHZ0"/>
<dbReference type="SUPFAM" id="SSF53474">
    <property type="entry name" value="alpha/beta-Hydrolases"/>
    <property type="match status" value="1"/>
</dbReference>
<keyword evidence="12" id="KW-1185">Reference proteome</keyword>
<dbReference type="PANTHER" id="PTHR42776:SF11">
    <property type="entry name" value="DIPEPTIDYL-PEPTIDASE 5-RELATED"/>
    <property type="match status" value="1"/>
</dbReference>
<comment type="caution">
    <text evidence="11">The sequence shown here is derived from an EMBL/GenBank/DDBJ whole genome shotgun (WGS) entry which is preliminary data.</text>
</comment>
<evidence type="ECO:0000256" key="5">
    <source>
        <dbReference type="ARBA" id="ARBA00022801"/>
    </source>
</evidence>
<accession>A0AAJ0FHZ0</accession>
<evidence type="ECO:0000256" key="8">
    <source>
        <dbReference type="ARBA" id="ARBA00032829"/>
    </source>
</evidence>
<comment type="similarity">
    <text evidence="2">Belongs to the peptidase S9C family.</text>
</comment>
<dbReference type="GO" id="GO:0006508">
    <property type="term" value="P:proteolysis"/>
    <property type="evidence" value="ECO:0007669"/>
    <property type="project" value="InterPro"/>
</dbReference>
<protein>
    <recommendedName>
        <fullName evidence="8">Dipeptidyl-peptidase V</fullName>
    </recommendedName>
</protein>
<keyword evidence="7" id="KW-0325">Glycoprotein</keyword>
<evidence type="ECO:0000256" key="6">
    <source>
        <dbReference type="ARBA" id="ARBA00022825"/>
    </source>
</evidence>
<dbReference type="Gene3D" id="3.40.50.1820">
    <property type="entry name" value="alpha/beta hydrolase"/>
    <property type="match status" value="1"/>
</dbReference>
<dbReference type="InterPro" id="IPR011659">
    <property type="entry name" value="WD40"/>
</dbReference>
<organism evidence="11 12">
    <name type="scientific">Phialemonium atrogriseum</name>
    <dbReference type="NCBI Taxonomy" id="1093897"/>
    <lineage>
        <taxon>Eukaryota</taxon>
        <taxon>Fungi</taxon>
        <taxon>Dikarya</taxon>
        <taxon>Ascomycota</taxon>
        <taxon>Pezizomycotina</taxon>
        <taxon>Sordariomycetes</taxon>
        <taxon>Sordariomycetidae</taxon>
        <taxon>Cephalothecales</taxon>
        <taxon>Cephalothecaceae</taxon>
        <taxon>Phialemonium</taxon>
    </lineage>
</organism>
<keyword evidence="5 11" id="KW-0378">Hydrolase</keyword>
<comment type="subcellular location">
    <subcellularLocation>
        <location evidence="1">Secreted</location>
    </subcellularLocation>
</comment>
<dbReference type="Pfam" id="PF07676">
    <property type="entry name" value="PD40"/>
    <property type="match status" value="1"/>
</dbReference>
<proteinExistence type="inferred from homology"/>
<evidence type="ECO:0000256" key="4">
    <source>
        <dbReference type="ARBA" id="ARBA00022729"/>
    </source>
</evidence>
<evidence type="ECO:0000259" key="10">
    <source>
        <dbReference type="Pfam" id="PF00326"/>
    </source>
</evidence>
<gene>
    <name evidence="11" type="ORF">QBC33DRAFT_614146</name>
</gene>
<sequence length="694" mass="76771">MKTKKLIGCLAAVALATLTYSAYALTPEGLISANRYSAAVPNPSGDFAIFTVTNYSFSTSTHATAWKRLDLESGDVSLWHAGSDISEVVFVGPTTTSLIYINSTNEEGDGGVSLYYADAAALDHTSLIASLPAPYSGLKAAVTPSGDIHFLVYASAWPNGTAYNQRLSAKPKSTARIYSSTYVRHWNYYLTERRNAVFGGVLTPEGDSYTLRGNLTNYVTGICNVTCAESPLDLDGSEDYDLSPDGSKVVFNSKDIDLPLANYTSSQIWYVPFDGSAGDAVRINARGATSYSEAQGASLSPRFSPDGNYIAYVQQNGIFYESDRTILYFANADPANFNVIALAKNWDRSPDIGAWGRDSATIFTSASDLGRVRIFPVPLSAGDSYEPKNITDDGATAAYYTIPNGSLLVSDSKLWSSRDIYTTTPDGKVTKTYFQANLVDPELTGLGPEDIKQQSWIVFPEGFDRTKKYPLAFITHGGPQGGQYNNWSVRWNLKVWADQGYVNLTDAVQGRWGSYPYWDFVHAWKYVNRTLDYVDTSRGIEAGASYGGYMTNWIQGHEMGRWFKALVTHDGSTSTLSQYASEELWFMNHDFSGPFNETALVEGSPYYDWNPIQYVDNWATPHFVVHSDNDYRLPVSEGILLFNLLQVKGVPSKFLNFPDETHYVSNPENSLVWHTEIFKWINFYSGISNASSPY</sequence>
<dbReference type="GO" id="GO:0004252">
    <property type="term" value="F:serine-type endopeptidase activity"/>
    <property type="evidence" value="ECO:0007669"/>
    <property type="project" value="TreeGrafter"/>
</dbReference>
<evidence type="ECO:0000256" key="2">
    <source>
        <dbReference type="ARBA" id="ARBA00010040"/>
    </source>
</evidence>
<feature type="signal peptide" evidence="9">
    <location>
        <begin position="1"/>
        <end position="24"/>
    </location>
</feature>
<dbReference type="GeneID" id="85315763"/>
<dbReference type="Proteomes" id="UP001244011">
    <property type="component" value="Unassembled WGS sequence"/>
</dbReference>
<keyword evidence="6" id="KW-0645">Protease</keyword>
<dbReference type="InterPro" id="IPR029058">
    <property type="entry name" value="AB_hydrolase_fold"/>
</dbReference>
<evidence type="ECO:0000256" key="9">
    <source>
        <dbReference type="SAM" id="SignalP"/>
    </source>
</evidence>
<dbReference type="PANTHER" id="PTHR42776">
    <property type="entry name" value="SERINE PEPTIDASE S9 FAMILY MEMBER"/>
    <property type="match status" value="1"/>
</dbReference>
<dbReference type="Pfam" id="PF00326">
    <property type="entry name" value="Peptidase_S9"/>
    <property type="match status" value="1"/>
</dbReference>
<keyword evidence="3" id="KW-0964">Secreted</keyword>
<reference evidence="11" key="1">
    <citation type="submission" date="2023-06" db="EMBL/GenBank/DDBJ databases">
        <title>Genome-scale phylogeny and comparative genomics of the fungal order Sordariales.</title>
        <authorList>
            <consortium name="Lawrence Berkeley National Laboratory"/>
            <person name="Hensen N."/>
            <person name="Bonometti L."/>
            <person name="Westerberg I."/>
            <person name="Brannstrom I.O."/>
            <person name="Guillou S."/>
            <person name="Cros-Aarteil S."/>
            <person name="Calhoun S."/>
            <person name="Haridas S."/>
            <person name="Kuo A."/>
            <person name="Mondo S."/>
            <person name="Pangilinan J."/>
            <person name="Riley R."/>
            <person name="Labutti K."/>
            <person name="Andreopoulos B."/>
            <person name="Lipzen A."/>
            <person name="Chen C."/>
            <person name="Yanf M."/>
            <person name="Daum C."/>
            <person name="Ng V."/>
            <person name="Clum A."/>
            <person name="Steindorff A."/>
            <person name="Ohm R."/>
            <person name="Martin F."/>
            <person name="Silar P."/>
            <person name="Natvig D."/>
            <person name="Lalanne C."/>
            <person name="Gautier V."/>
            <person name="Ament-Velasquez S.L."/>
            <person name="Kruys A."/>
            <person name="Hutchinson M.I."/>
            <person name="Powell A.J."/>
            <person name="Barry K."/>
            <person name="Miller A.N."/>
            <person name="Grigoriev I.V."/>
            <person name="Debuchy R."/>
            <person name="Gladieux P."/>
            <person name="Thoren M.H."/>
            <person name="Johannesson H."/>
        </authorList>
    </citation>
    <scope>NUCLEOTIDE SEQUENCE</scope>
    <source>
        <strain evidence="11">8032-3</strain>
    </source>
</reference>
<feature type="chain" id="PRO_5042495070" description="Dipeptidyl-peptidase V" evidence="9">
    <location>
        <begin position="25"/>
        <end position="694"/>
    </location>
</feature>
<evidence type="ECO:0000256" key="3">
    <source>
        <dbReference type="ARBA" id="ARBA00022525"/>
    </source>
</evidence>
<evidence type="ECO:0000256" key="1">
    <source>
        <dbReference type="ARBA" id="ARBA00004613"/>
    </source>
</evidence>
<keyword evidence="4 9" id="KW-0732">Signal</keyword>
<dbReference type="GO" id="GO:0005576">
    <property type="term" value="C:extracellular region"/>
    <property type="evidence" value="ECO:0007669"/>
    <property type="project" value="UniProtKB-SubCell"/>
</dbReference>
<feature type="domain" description="Peptidase S9 prolyl oligopeptidase catalytic" evidence="10">
    <location>
        <begin position="504"/>
        <end position="684"/>
    </location>
</feature>
<evidence type="ECO:0000256" key="7">
    <source>
        <dbReference type="ARBA" id="ARBA00023180"/>
    </source>
</evidence>
<evidence type="ECO:0000313" key="11">
    <source>
        <dbReference type="EMBL" id="KAK1762719.1"/>
    </source>
</evidence>
<name>A0AAJ0FHZ0_9PEZI</name>
<dbReference type="Gene3D" id="2.140.10.30">
    <property type="entry name" value="Dipeptidylpeptidase IV, N-terminal domain"/>
    <property type="match status" value="1"/>
</dbReference>
<dbReference type="RefSeq" id="XP_060278932.1">
    <property type="nucleotide sequence ID" value="XM_060432576.1"/>
</dbReference>
<dbReference type="InterPro" id="IPR001375">
    <property type="entry name" value="Peptidase_S9_cat"/>
</dbReference>
<dbReference type="SUPFAM" id="SSF82171">
    <property type="entry name" value="DPP6 N-terminal domain-like"/>
    <property type="match status" value="1"/>
</dbReference>
<dbReference type="EMBL" id="MU839034">
    <property type="protein sequence ID" value="KAK1762719.1"/>
    <property type="molecule type" value="Genomic_DNA"/>
</dbReference>
<evidence type="ECO:0000313" key="12">
    <source>
        <dbReference type="Proteomes" id="UP001244011"/>
    </source>
</evidence>
<keyword evidence="6" id="KW-0720">Serine protease</keyword>